<dbReference type="PANTHER" id="PTHR11078">
    <property type="entry name" value="N UTILIZATION SUBSTANCE PROTEIN B-RELATED"/>
    <property type="match status" value="1"/>
</dbReference>
<dbReference type="AlphaFoldDB" id="A0A517YGM7"/>
<evidence type="ECO:0000256" key="4">
    <source>
        <dbReference type="ARBA" id="ARBA00023015"/>
    </source>
</evidence>
<reference evidence="8 9" key="1">
    <citation type="submission" date="2019-02" db="EMBL/GenBank/DDBJ databases">
        <title>Deep-cultivation of Planctomycetes and their phenomic and genomic characterization uncovers novel biology.</title>
        <authorList>
            <person name="Wiegand S."/>
            <person name="Jogler M."/>
            <person name="Boedeker C."/>
            <person name="Pinto D."/>
            <person name="Vollmers J."/>
            <person name="Rivas-Marin E."/>
            <person name="Kohn T."/>
            <person name="Peeters S.H."/>
            <person name="Heuer A."/>
            <person name="Rast P."/>
            <person name="Oberbeckmann S."/>
            <person name="Bunk B."/>
            <person name="Jeske O."/>
            <person name="Meyerdierks A."/>
            <person name="Storesund J.E."/>
            <person name="Kallscheuer N."/>
            <person name="Luecker S."/>
            <person name="Lage O.M."/>
            <person name="Pohl T."/>
            <person name="Merkel B.J."/>
            <person name="Hornburger P."/>
            <person name="Mueller R.-W."/>
            <person name="Bruemmer F."/>
            <person name="Labrenz M."/>
            <person name="Spormann A.M."/>
            <person name="Op den Camp H."/>
            <person name="Overmann J."/>
            <person name="Amann R."/>
            <person name="Jetten M.S.M."/>
            <person name="Mascher T."/>
            <person name="Medema M.H."/>
            <person name="Devos D.P."/>
            <person name="Kaster A.-K."/>
            <person name="Ovreas L."/>
            <person name="Rohde M."/>
            <person name="Galperin M.Y."/>
            <person name="Jogler C."/>
        </authorList>
    </citation>
    <scope>NUCLEOTIDE SEQUENCE [LARGE SCALE GENOMIC DNA]</scope>
    <source>
        <strain evidence="8 9">ETA_A8</strain>
    </source>
</reference>
<keyword evidence="3 6" id="KW-0694">RNA-binding</keyword>
<name>A0A517YGM7_9BACT</name>
<evidence type="ECO:0000256" key="1">
    <source>
        <dbReference type="ARBA" id="ARBA00005952"/>
    </source>
</evidence>
<dbReference type="InterPro" id="IPR035926">
    <property type="entry name" value="NusB-like_sf"/>
</dbReference>
<evidence type="ECO:0000256" key="3">
    <source>
        <dbReference type="ARBA" id="ARBA00022884"/>
    </source>
</evidence>
<dbReference type="SUPFAM" id="SSF48013">
    <property type="entry name" value="NusB-like"/>
    <property type="match status" value="1"/>
</dbReference>
<dbReference type="NCBIfam" id="TIGR01951">
    <property type="entry name" value="nusB"/>
    <property type="match status" value="1"/>
</dbReference>
<gene>
    <name evidence="6" type="primary">nusB</name>
    <name evidence="8" type="ORF">ETAA8_44860</name>
</gene>
<dbReference type="EMBL" id="CP036274">
    <property type="protein sequence ID" value="QDU29377.1"/>
    <property type="molecule type" value="Genomic_DNA"/>
</dbReference>
<dbReference type="HAMAP" id="MF_00073">
    <property type="entry name" value="NusB"/>
    <property type="match status" value="1"/>
</dbReference>
<evidence type="ECO:0000256" key="6">
    <source>
        <dbReference type="HAMAP-Rule" id="MF_00073"/>
    </source>
</evidence>
<dbReference type="CDD" id="cd00619">
    <property type="entry name" value="Terminator_NusB"/>
    <property type="match status" value="1"/>
</dbReference>
<proteinExistence type="inferred from homology"/>
<dbReference type="GO" id="GO:0005829">
    <property type="term" value="C:cytosol"/>
    <property type="evidence" value="ECO:0007669"/>
    <property type="project" value="TreeGrafter"/>
</dbReference>
<organism evidence="8 9">
    <name type="scientific">Anatilimnocola aggregata</name>
    <dbReference type="NCBI Taxonomy" id="2528021"/>
    <lineage>
        <taxon>Bacteria</taxon>
        <taxon>Pseudomonadati</taxon>
        <taxon>Planctomycetota</taxon>
        <taxon>Planctomycetia</taxon>
        <taxon>Pirellulales</taxon>
        <taxon>Pirellulaceae</taxon>
        <taxon>Anatilimnocola</taxon>
    </lineage>
</organism>
<dbReference type="GO" id="GO:0003723">
    <property type="term" value="F:RNA binding"/>
    <property type="evidence" value="ECO:0007669"/>
    <property type="project" value="UniProtKB-UniRule"/>
</dbReference>
<protein>
    <recommendedName>
        <fullName evidence="6">Transcription antitermination protein NusB</fullName>
    </recommendedName>
    <alternativeName>
        <fullName evidence="6">Antitermination factor NusB</fullName>
    </alternativeName>
</protein>
<feature type="domain" description="NusB/RsmB/TIM44" evidence="7">
    <location>
        <begin position="6"/>
        <end position="131"/>
    </location>
</feature>
<dbReference type="InterPro" id="IPR006027">
    <property type="entry name" value="NusB_RsmB_TIM44"/>
</dbReference>
<accession>A0A517YGM7</accession>
<dbReference type="InterPro" id="IPR011605">
    <property type="entry name" value="NusB_fam"/>
</dbReference>
<dbReference type="OrthoDB" id="9811381at2"/>
<evidence type="ECO:0000313" key="9">
    <source>
        <dbReference type="Proteomes" id="UP000315017"/>
    </source>
</evidence>
<dbReference type="Pfam" id="PF01029">
    <property type="entry name" value="NusB"/>
    <property type="match status" value="1"/>
</dbReference>
<evidence type="ECO:0000259" key="7">
    <source>
        <dbReference type="Pfam" id="PF01029"/>
    </source>
</evidence>
<dbReference type="Proteomes" id="UP000315017">
    <property type="component" value="Chromosome"/>
</dbReference>
<evidence type="ECO:0000256" key="2">
    <source>
        <dbReference type="ARBA" id="ARBA00022814"/>
    </source>
</evidence>
<dbReference type="RefSeq" id="WP_145093094.1">
    <property type="nucleotide sequence ID" value="NZ_CP036274.1"/>
</dbReference>
<evidence type="ECO:0000256" key="5">
    <source>
        <dbReference type="ARBA" id="ARBA00023163"/>
    </source>
</evidence>
<sequence>MTRRSRAREVVLQVLFEDDLNPDRKTIQADDFMRNRLNQDQELLDFARRLVAGVRKNRIELDDLLKQTADNWSLERMAVIDRNILRLGAYEMLHSDTPERVAINEAVELAKRFGAKQSFHFVNGILDRFVKERRETGKSEQAEK</sequence>
<dbReference type="Gene3D" id="1.10.940.10">
    <property type="entry name" value="NusB-like"/>
    <property type="match status" value="1"/>
</dbReference>
<evidence type="ECO:0000313" key="8">
    <source>
        <dbReference type="EMBL" id="QDU29377.1"/>
    </source>
</evidence>
<comment type="similarity">
    <text evidence="1 6">Belongs to the NusB family.</text>
</comment>
<keyword evidence="5 6" id="KW-0804">Transcription</keyword>
<keyword evidence="9" id="KW-1185">Reference proteome</keyword>
<keyword evidence="2 6" id="KW-0889">Transcription antitermination</keyword>
<keyword evidence="4 6" id="KW-0805">Transcription regulation</keyword>
<dbReference type="PANTHER" id="PTHR11078:SF3">
    <property type="entry name" value="ANTITERMINATION NUSB DOMAIN-CONTAINING PROTEIN"/>
    <property type="match status" value="1"/>
</dbReference>
<dbReference type="KEGG" id="aagg:ETAA8_44860"/>
<dbReference type="GO" id="GO:0031564">
    <property type="term" value="P:transcription antitermination"/>
    <property type="evidence" value="ECO:0007669"/>
    <property type="project" value="UniProtKB-KW"/>
</dbReference>
<dbReference type="GO" id="GO:0006353">
    <property type="term" value="P:DNA-templated transcription termination"/>
    <property type="evidence" value="ECO:0007669"/>
    <property type="project" value="UniProtKB-UniRule"/>
</dbReference>
<comment type="function">
    <text evidence="6">Involved in transcription antitermination. Required for transcription of ribosomal RNA (rRNA) genes. Binds specifically to the boxA antiterminator sequence of the ribosomal RNA (rrn) operons.</text>
</comment>